<proteinExistence type="predicted"/>
<name>A0A9W8EAB9_9FUNG</name>
<dbReference type="OrthoDB" id="10472234at2759"/>
<organism evidence="1 2">
    <name type="scientific">Dimargaris verticillata</name>
    <dbReference type="NCBI Taxonomy" id="2761393"/>
    <lineage>
        <taxon>Eukaryota</taxon>
        <taxon>Fungi</taxon>
        <taxon>Fungi incertae sedis</taxon>
        <taxon>Zoopagomycota</taxon>
        <taxon>Kickxellomycotina</taxon>
        <taxon>Dimargaritomycetes</taxon>
        <taxon>Dimargaritales</taxon>
        <taxon>Dimargaritaceae</taxon>
        <taxon>Dimargaris</taxon>
    </lineage>
</organism>
<keyword evidence="2" id="KW-1185">Reference proteome</keyword>
<comment type="caution">
    <text evidence="1">The sequence shown here is derived from an EMBL/GenBank/DDBJ whole genome shotgun (WGS) entry which is preliminary data.</text>
</comment>
<reference evidence="1" key="1">
    <citation type="submission" date="2022-07" db="EMBL/GenBank/DDBJ databases">
        <title>Phylogenomic reconstructions and comparative analyses of Kickxellomycotina fungi.</title>
        <authorList>
            <person name="Reynolds N.K."/>
            <person name="Stajich J.E."/>
            <person name="Barry K."/>
            <person name="Grigoriev I.V."/>
            <person name="Crous P."/>
            <person name="Smith M.E."/>
        </authorList>
    </citation>
    <scope>NUCLEOTIDE SEQUENCE</scope>
    <source>
        <strain evidence="1">RSA 567</strain>
    </source>
</reference>
<sequence length="409" mass="45771">MQARVARHMELVDRIRKTEVKLAQAKTAANQHTRRHQFKLRREQAIRQQISQHRQSTSRWEQQNPIKASLPTLTERPIHSLTEALYQALESKREASLRKHDSQGDAQHTAAQEIAQQILTTVSNREALHHLVTQAQVVASDLHTAAPTHPASSTLADAITKLARLLHQLHQFHVQQHIVNIGQATALSLAEQQVQTVQRQMAATLSLLLTDETQHAAMQQMLTHQAMAQAYCTRLALADQTVSQLDAPNDIDANRQAMDALAEQWSDYAIISRKAKASAILLRLKVKQLQALLEDYLLRHAKTLTHQATTQQQAIAAKAVQLAQELQTVADRWPKTVEQELTAFNLAHLIATTQLLSPVAGERTLALRLDYLVMERACRDPIYRQVAEALQLPAELSPQASFAATGLMK</sequence>
<accession>A0A9W8EAB9</accession>
<dbReference type="EMBL" id="JANBQB010000064">
    <property type="protein sequence ID" value="KAJ1983236.1"/>
    <property type="molecule type" value="Genomic_DNA"/>
</dbReference>
<evidence type="ECO:0000313" key="2">
    <source>
        <dbReference type="Proteomes" id="UP001151582"/>
    </source>
</evidence>
<evidence type="ECO:0000313" key="1">
    <source>
        <dbReference type="EMBL" id="KAJ1983236.1"/>
    </source>
</evidence>
<dbReference type="Proteomes" id="UP001151582">
    <property type="component" value="Unassembled WGS sequence"/>
</dbReference>
<gene>
    <name evidence="1" type="ORF">H4R34_001392</name>
</gene>
<dbReference type="AlphaFoldDB" id="A0A9W8EAB9"/>
<protein>
    <submittedName>
        <fullName evidence="1">Uncharacterized protein</fullName>
    </submittedName>
</protein>